<feature type="compositionally biased region" description="Basic and acidic residues" evidence="1">
    <location>
        <begin position="62"/>
        <end position="83"/>
    </location>
</feature>
<reference evidence="2 3" key="1">
    <citation type="journal article" date="2012" name="Genome Biol.">
        <title>Genome and low-iron response of an oceanic diatom adapted to chronic iron limitation.</title>
        <authorList>
            <person name="Lommer M."/>
            <person name="Specht M."/>
            <person name="Roy A.S."/>
            <person name="Kraemer L."/>
            <person name="Andreson R."/>
            <person name="Gutowska M.A."/>
            <person name="Wolf J."/>
            <person name="Bergner S.V."/>
            <person name="Schilhabel M.B."/>
            <person name="Klostermeier U.C."/>
            <person name="Beiko R.G."/>
            <person name="Rosenstiel P."/>
            <person name="Hippler M."/>
            <person name="Laroche J."/>
        </authorList>
    </citation>
    <scope>NUCLEOTIDE SEQUENCE [LARGE SCALE GENOMIC DNA]</scope>
    <source>
        <strain evidence="2 3">CCMP1005</strain>
    </source>
</reference>
<accession>K0R4A9</accession>
<feature type="region of interest" description="Disordered" evidence="1">
    <location>
        <begin position="1"/>
        <end position="84"/>
    </location>
</feature>
<feature type="compositionally biased region" description="Low complexity" evidence="1">
    <location>
        <begin position="1"/>
        <end position="22"/>
    </location>
</feature>
<dbReference type="Proteomes" id="UP000266841">
    <property type="component" value="Unassembled WGS sequence"/>
</dbReference>
<keyword evidence="3" id="KW-1185">Reference proteome</keyword>
<organism evidence="2 3">
    <name type="scientific">Thalassiosira oceanica</name>
    <name type="common">Marine diatom</name>
    <dbReference type="NCBI Taxonomy" id="159749"/>
    <lineage>
        <taxon>Eukaryota</taxon>
        <taxon>Sar</taxon>
        <taxon>Stramenopiles</taxon>
        <taxon>Ochrophyta</taxon>
        <taxon>Bacillariophyta</taxon>
        <taxon>Coscinodiscophyceae</taxon>
        <taxon>Thalassiosirophycidae</taxon>
        <taxon>Thalassiosirales</taxon>
        <taxon>Thalassiosiraceae</taxon>
        <taxon>Thalassiosira</taxon>
    </lineage>
</organism>
<feature type="non-terminal residue" evidence="2">
    <location>
        <position position="158"/>
    </location>
</feature>
<sequence>MTTTTAVTLSTPPGGPRGCRPAGRLRRGREEAPHEAAQGAREVEREERWGRPYGKSGRRREVRPAADEAELARTDREREERQAVELAAASSTTVVRGIDDQYLEVLKKTETVPWPSCLEEAGGESAGTDSAPEARTERRRADSGEVNGGAEPPYDIIE</sequence>
<evidence type="ECO:0000313" key="3">
    <source>
        <dbReference type="Proteomes" id="UP000266841"/>
    </source>
</evidence>
<protein>
    <submittedName>
        <fullName evidence="2">Uncharacterized protein</fullName>
    </submittedName>
</protein>
<evidence type="ECO:0000256" key="1">
    <source>
        <dbReference type="SAM" id="MobiDB-lite"/>
    </source>
</evidence>
<feature type="compositionally biased region" description="Basic and acidic residues" evidence="1">
    <location>
        <begin position="132"/>
        <end position="143"/>
    </location>
</feature>
<feature type="compositionally biased region" description="Basic and acidic residues" evidence="1">
    <location>
        <begin position="41"/>
        <end position="50"/>
    </location>
</feature>
<dbReference type="AlphaFoldDB" id="K0R4A9"/>
<comment type="caution">
    <text evidence="2">The sequence shown here is derived from an EMBL/GenBank/DDBJ whole genome shotgun (WGS) entry which is preliminary data.</text>
</comment>
<evidence type="ECO:0000313" key="2">
    <source>
        <dbReference type="EMBL" id="EJK47340.1"/>
    </source>
</evidence>
<proteinExistence type="predicted"/>
<dbReference type="EMBL" id="AGNL01047063">
    <property type="protein sequence ID" value="EJK47340.1"/>
    <property type="molecule type" value="Genomic_DNA"/>
</dbReference>
<gene>
    <name evidence="2" type="ORF">THAOC_33947</name>
</gene>
<name>K0R4A9_THAOC</name>
<feature type="region of interest" description="Disordered" evidence="1">
    <location>
        <begin position="113"/>
        <end position="158"/>
    </location>
</feature>